<dbReference type="Proteomes" id="UP000070400">
    <property type="component" value="Unassembled WGS sequence"/>
</dbReference>
<sequence>MEKKMIEKVAKASEKRPYIVIALCGLITLFMVYGATQITMSSELEKFLPEEYASVRVTNELENVAGWSTNEIILIEGDNVTKASTIRAIAEFEDTLRRNQEFQTYIKYVRSFPDYIENLRSLSDAELEKSVQSLLFRYEEMSDFVSENQNSALINVQVNSQLSESDLKRGTKALHLHTQSFDENHPTNPRGQKHGHAFNEAGHGSDDEPGQSHFDSGRDCGNNCDSILGL</sequence>
<reference evidence="2 3" key="1">
    <citation type="journal article" date="2016" name="Sci. Rep.">
        <title>Metabolic traits of an uncultured archaeal lineage -MSBL1- from brine pools of the Red Sea.</title>
        <authorList>
            <person name="Mwirichia R."/>
            <person name="Alam I."/>
            <person name="Rashid M."/>
            <person name="Vinu M."/>
            <person name="Ba-Alawi W."/>
            <person name="Anthony Kamau A."/>
            <person name="Kamanda Ngugi D."/>
            <person name="Goker M."/>
            <person name="Klenk H.P."/>
            <person name="Bajic V."/>
            <person name="Stingl U."/>
        </authorList>
    </citation>
    <scope>NUCLEOTIDE SEQUENCE [LARGE SCALE GENOMIC DNA]</scope>
    <source>
        <strain evidence="2">SCGC-AAA261D19</strain>
    </source>
</reference>
<name>A0A133V8S9_9EURY</name>
<comment type="caution">
    <text evidence="2">The sequence shown here is derived from an EMBL/GenBank/DDBJ whole genome shotgun (WGS) entry which is preliminary data.</text>
</comment>
<keyword evidence="3" id="KW-1185">Reference proteome</keyword>
<evidence type="ECO:0000256" key="1">
    <source>
        <dbReference type="SAM" id="MobiDB-lite"/>
    </source>
</evidence>
<dbReference type="AlphaFoldDB" id="A0A133V8S9"/>
<accession>A0A133V8S9</accession>
<gene>
    <name evidence="2" type="ORF">AKJ43_00175</name>
</gene>
<evidence type="ECO:0000313" key="2">
    <source>
        <dbReference type="EMBL" id="KXB02832.1"/>
    </source>
</evidence>
<protein>
    <submittedName>
        <fullName evidence="2">Uncharacterized protein</fullName>
    </submittedName>
</protein>
<proteinExistence type="predicted"/>
<organism evidence="2 3">
    <name type="scientific">candidate division MSBL1 archaeon SCGC-AAA261D19</name>
    <dbReference type="NCBI Taxonomy" id="1698273"/>
    <lineage>
        <taxon>Archaea</taxon>
        <taxon>Methanobacteriati</taxon>
        <taxon>Methanobacteriota</taxon>
        <taxon>candidate division MSBL1</taxon>
    </lineage>
</organism>
<evidence type="ECO:0000313" key="3">
    <source>
        <dbReference type="Proteomes" id="UP000070400"/>
    </source>
</evidence>
<feature type="region of interest" description="Disordered" evidence="1">
    <location>
        <begin position="179"/>
        <end position="218"/>
    </location>
</feature>
<dbReference type="EMBL" id="LHXX01000002">
    <property type="protein sequence ID" value="KXB02832.1"/>
    <property type="molecule type" value="Genomic_DNA"/>
</dbReference>